<accession>A0ABQ9WC72</accession>
<evidence type="ECO:0000256" key="1">
    <source>
        <dbReference type="SAM" id="MobiDB-lite"/>
    </source>
</evidence>
<proteinExistence type="predicted"/>
<comment type="caution">
    <text evidence="2">The sequence shown here is derived from an EMBL/GenBank/DDBJ whole genome shotgun (WGS) entry which is preliminary data.</text>
</comment>
<keyword evidence="3" id="KW-1185">Reference proteome</keyword>
<organism evidence="2 3">
    <name type="scientific">Saguinus oedipus</name>
    <name type="common">Cotton-top tamarin</name>
    <name type="synonym">Oedipomidas oedipus</name>
    <dbReference type="NCBI Taxonomy" id="9490"/>
    <lineage>
        <taxon>Eukaryota</taxon>
        <taxon>Metazoa</taxon>
        <taxon>Chordata</taxon>
        <taxon>Craniata</taxon>
        <taxon>Vertebrata</taxon>
        <taxon>Euteleostomi</taxon>
        <taxon>Mammalia</taxon>
        <taxon>Eutheria</taxon>
        <taxon>Euarchontoglires</taxon>
        <taxon>Primates</taxon>
        <taxon>Haplorrhini</taxon>
        <taxon>Platyrrhini</taxon>
        <taxon>Cebidae</taxon>
        <taxon>Callitrichinae</taxon>
        <taxon>Saguinus</taxon>
    </lineage>
</organism>
<name>A0ABQ9WC72_SAGOE</name>
<gene>
    <name evidence="2" type="ORF">P7K49_005260</name>
</gene>
<feature type="compositionally biased region" description="Low complexity" evidence="1">
    <location>
        <begin position="15"/>
        <end position="26"/>
    </location>
</feature>
<feature type="region of interest" description="Disordered" evidence="1">
    <location>
        <begin position="38"/>
        <end position="113"/>
    </location>
</feature>
<evidence type="ECO:0000313" key="2">
    <source>
        <dbReference type="EMBL" id="KAK2118373.1"/>
    </source>
</evidence>
<evidence type="ECO:0000313" key="3">
    <source>
        <dbReference type="Proteomes" id="UP001266305"/>
    </source>
</evidence>
<feature type="compositionally biased region" description="Basic and acidic residues" evidence="1">
    <location>
        <begin position="78"/>
        <end position="92"/>
    </location>
</feature>
<protein>
    <submittedName>
        <fullName evidence="2">Uncharacterized protein</fullName>
    </submittedName>
</protein>
<feature type="region of interest" description="Disordered" evidence="1">
    <location>
        <begin position="129"/>
        <end position="321"/>
    </location>
</feature>
<reference evidence="2 3" key="1">
    <citation type="submission" date="2023-05" db="EMBL/GenBank/DDBJ databases">
        <title>B98-5 Cell Line De Novo Hybrid Assembly: An Optical Mapping Approach.</title>
        <authorList>
            <person name="Kananen K."/>
            <person name="Auerbach J.A."/>
            <person name="Kautto E."/>
            <person name="Blachly J.S."/>
        </authorList>
    </citation>
    <scope>NUCLEOTIDE SEQUENCE [LARGE SCALE GENOMIC DNA]</scope>
    <source>
        <strain evidence="2">B95-8</strain>
        <tissue evidence="2">Cell line</tissue>
    </source>
</reference>
<dbReference type="EMBL" id="JASSZA010000002">
    <property type="protein sequence ID" value="KAK2118373.1"/>
    <property type="molecule type" value="Genomic_DNA"/>
</dbReference>
<feature type="region of interest" description="Disordered" evidence="1">
    <location>
        <begin position="1"/>
        <end position="26"/>
    </location>
</feature>
<feature type="compositionally biased region" description="Basic and acidic residues" evidence="1">
    <location>
        <begin position="42"/>
        <end position="54"/>
    </location>
</feature>
<sequence length="321" mass="34766">MTQRRVAAPWRSTRRLSPLQSAPLPAPLYPLHARAAWSQWKESGRRQTGPKDVHPTNAGSRPNPAPGQGQQTQLTIDQGREGDCVSHGERRARGAGNRKRGPGAPGGRLRTAQPRACHLAIWRTPEPRAHLGARTPTHPWTPPAPTAAGGGQSRCHRRRSGSQGPARPRRPAPARPPAHLAQRPRTPAHPRPQEGPETQLRQLPRPGPPRRSRSRGGLQALRALSRGDGPARILLTPLQPEAGSGQPPDLVVSEAPRVRPCPGAPRLQQTAPPARTRRWPEPAPSCSRPAYRPPAVGFPGPPRRTCSGQAGTRGCRGFRRQ</sequence>
<dbReference type="Proteomes" id="UP001266305">
    <property type="component" value="Unassembled WGS sequence"/>
</dbReference>